<proteinExistence type="predicted"/>
<protein>
    <submittedName>
        <fullName evidence="1">Protein CBG02680</fullName>
    </submittedName>
</protein>
<dbReference type="AlphaFoldDB" id="A0A3F3GY94"/>
<organism evidence="1">
    <name type="scientific">Fructobacillus tropaeoli</name>
    <dbReference type="NCBI Taxonomy" id="709323"/>
    <lineage>
        <taxon>Bacteria</taxon>
        <taxon>Bacillati</taxon>
        <taxon>Bacillota</taxon>
        <taxon>Bacilli</taxon>
        <taxon>Lactobacillales</taxon>
        <taxon>Lactobacillaceae</taxon>
        <taxon>Fructobacillus</taxon>
    </lineage>
</organism>
<evidence type="ECO:0000313" key="1">
    <source>
        <dbReference type="EMBL" id="GAP04061.1"/>
    </source>
</evidence>
<reference evidence="1" key="1">
    <citation type="journal article" date="2015" name="BMC Genomics">
        <title>Comparative genomics of Fructobacillus spp. and Leuconostoc spp. reveals niche-specific evolution of Fructobacillus spp.</title>
        <authorList>
            <person name="Endo A."/>
            <person name="Tanizawa Y."/>
            <person name="Tanaka N."/>
            <person name="Maeno S."/>
            <person name="Kumar H."/>
            <person name="Shiwa Y."/>
            <person name="Okada S."/>
            <person name="Yoshikawa H."/>
            <person name="Dicks L."/>
            <person name="Nakagawa J."/>
            <person name="Arita M."/>
        </authorList>
    </citation>
    <scope>NUCLEOTIDE SEQUENCE [LARGE SCALE GENOMIC DNA]</scope>
    <source>
        <strain evidence="1">F214-1</strain>
    </source>
</reference>
<gene>
    <name evidence="1" type="ORF">FTRO_0030010</name>
</gene>
<name>A0A3F3GY94_9LACO</name>
<dbReference type="EMBL" id="DF968080">
    <property type="protein sequence ID" value="GAP04061.1"/>
    <property type="molecule type" value="Genomic_DNA"/>
</dbReference>
<dbReference type="Proteomes" id="UP000064514">
    <property type="component" value="Unassembled WGS sequence"/>
</dbReference>
<accession>A0A3F3GY94</accession>
<sequence>MLMSDVCLKKGSQVTALVPKTASIRDKIWPRKISRIKMMVAMMKSKTRKVTINFVSVKKD</sequence>